<accession>A0A1G2N9K0</accession>
<feature type="transmembrane region" description="Helical" evidence="1">
    <location>
        <begin position="154"/>
        <end position="176"/>
    </location>
</feature>
<gene>
    <name evidence="2" type="ORF">A2928_02525</name>
</gene>
<dbReference type="STRING" id="1802319.A2928_02525"/>
<organism evidence="2 3">
    <name type="scientific">Candidatus Taylorbacteria bacterium RIFCSPLOWO2_01_FULL_45_15b</name>
    <dbReference type="NCBI Taxonomy" id="1802319"/>
    <lineage>
        <taxon>Bacteria</taxon>
        <taxon>Candidatus Tayloriibacteriota</taxon>
    </lineage>
</organism>
<reference evidence="2 3" key="1">
    <citation type="journal article" date="2016" name="Nat. Commun.">
        <title>Thousands of microbial genomes shed light on interconnected biogeochemical processes in an aquifer system.</title>
        <authorList>
            <person name="Anantharaman K."/>
            <person name="Brown C.T."/>
            <person name="Hug L.A."/>
            <person name="Sharon I."/>
            <person name="Castelle C.J."/>
            <person name="Probst A.J."/>
            <person name="Thomas B.C."/>
            <person name="Singh A."/>
            <person name="Wilkins M.J."/>
            <person name="Karaoz U."/>
            <person name="Brodie E.L."/>
            <person name="Williams K.H."/>
            <person name="Hubbard S.S."/>
            <person name="Banfield J.F."/>
        </authorList>
    </citation>
    <scope>NUCLEOTIDE SEQUENCE [LARGE SCALE GENOMIC DNA]</scope>
</reference>
<keyword evidence="1" id="KW-1133">Transmembrane helix</keyword>
<proteinExistence type="predicted"/>
<evidence type="ECO:0000313" key="3">
    <source>
        <dbReference type="Proteomes" id="UP000176221"/>
    </source>
</evidence>
<evidence type="ECO:0000313" key="2">
    <source>
        <dbReference type="EMBL" id="OHA32815.1"/>
    </source>
</evidence>
<dbReference type="EMBL" id="MHRX01000038">
    <property type="protein sequence ID" value="OHA32815.1"/>
    <property type="molecule type" value="Genomic_DNA"/>
</dbReference>
<feature type="transmembrane region" description="Helical" evidence="1">
    <location>
        <begin position="16"/>
        <end position="34"/>
    </location>
</feature>
<comment type="caution">
    <text evidence="2">The sequence shown here is derived from an EMBL/GenBank/DDBJ whole genome shotgun (WGS) entry which is preliminary data.</text>
</comment>
<sequence>MKRIDDLLKLFCKPRFAAGILLLSGFTISCWCIMSRSPGGRPHVETQSIWLPSNATITNENSSEFQAYEKSWPRPEVVRKKVYKELNLEGLENYVSTLNDNKEFFYACKLKDDTWIATYNEAPKNSFATLSPNNISWDSQQKAFRIAWARSWRATIFVFIAVSMLGAAISTVPYLALMVLMQLMRLTRALWQRPKSFR</sequence>
<dbReference type="PROSITE" id="PS51257">
    <property type="entry name" value="PROKAR_LIPOPROTEIN"/>
    <property type="match status" value="1"/>
</dbReference>
<protein>
    <submittedName>
        <fullName evidence="2">Uncharacterized protein</fullName>
    </submittedName>
</protein>
<dbReference type="AlphaFoldDB" id="A0A1G2N9K0"/>
<keyword evidence="1" id="KW-0812">Transmembrane</keyword>
<evidence type="ECO:0000256" key="1">
    <source>
        <dbReference type="SAM" id="Phobius"/>
    </source>
</evidence>
<keyword evidence="1" id="KW-0472">Membrane</keyword>
<dbReference type="Proteomes" id="UP000176221">
    <property type="component" value="Unassembled WGS sequence"/>
</dbReference>
<name>A0A1G2N9K0_9BACT</name>